<dbReference type="EMBL" id="MLJW01000946">
    <property type="protein sequence ID" value="OIQ81272.1"/>
    <property type="molecule type" value="Genomic_DNA"/>
</dbReference>
<dbReference type="GO" id="GO:0005829">
    <property type="term" value="C:cytosol"/>
    <property type="evidence" value="ECO:0007669"/>
    <property type="project" value="TreeGrafter"/>
</dbReference>
<accession>A0A1J5QCY2</accession>
<organism evidence="5">
    <name type="scientific">mine drainage metagenome</name>
    <dbReference type="NCBI Taxonomy" id="410659"/>
    <lineage>
        <taxon>unclassified sequences</taxon>
        <taxon>metagenomes</taxon>
        <taxon>ecological metagenomes</taxon>
    </lineage>
</organism>
<dbReference type="HAMAP" id="MF_01077">
    <property type="entry name" value="RimP"/>
    <property type="match status" value="1"/>
</dbReference>
<dbReference type="Gene3D" id="2.30.30.180">
    <property type="entry name" value="Ribosome maturation factor RimP, C-terminal domain"/>
    <property type="match status" value="1"/>
</dbReference>
<dbReference type="InterPro" id="IPR036847">
    <property type="entry name" value="RimP_C_sf"/>
</dbReference>
<dbReference type="InterPro" id="IPR028989">
    <property type="entry name" value="RimP_N"/>
</dbReference>
<dbReference type="InterPro" id="IPR028998">
    <property type="entry name" value="RimP_C"/>
</dbReference>
<dbReference type="InterPro" id="IPR035956">
    <property type="entry name" value="RimP_N_sf"/>
</dbReference>
<dbReference type="SUPFAM" id="SSF74942">
    <property type="entry name" value="YhbC-like, C-terminal domain"/>
    <property type="match status" value="1"/>
</dbReference>
<dbReference type="GO" id="GO:0000028">
    <property type="term" value="P:ribosomal small subunit assembly"/>
    <property type="evidence" value="ECO:0007669"/>
    <property type="project" value="TreeGrafter"/>
</dbReference>
<name>A0A1J5QCY2_9ZZZZ</name>
<reference evidence="5" key="1">
    <citation type="submission" date="2016-10" db="EMBL/GenBank/DDBJ databases">
        <title>Sequence of Gallionella enrichment culture.</title>
        <authorList>
            <person name="Poehlein A."/>
            <person name="Muehling M."/>
            <person name="Daniel R."/>
        </authorList>
    </citation>
    <scope>NUCLEOTIDE SEQUENCE</scope>
</reference>
<dbReference type="NCBIfam" id="NF000929">
    <property type="entry name" value="PRK00092.2-1"/>
    <property type="match status" value="1"/>
</dbReference>
<evidence type="ECO:0000256" key="2">
    <source>
        <dbReference type="ARBA" id="ARBA00022517"/>
    </source>
</evidence>
<dbReference type="Pfam" id="PF17384">
    <property type="entry name" value="DUF150_C"/>
    <property type="match status" value="1"/>
</dbReference>
<comment type="caution">
    <text evidence="5">The sequence shown here is derived from an EMBL/GenBank/DDBJ whole genome shotgun (WGS) entry which is preliminary data.</text>
</comment>
<evidence type="ECO:0000259" key="4">
    <source>
        <dbReference type="Pfam" id="PF17384"/>
    </source>
</evidence>
<keyword evidence="2" id="KW-0690">Ribosome biogenesis</keyword>
<keyword evidence="1" id="KW-0963">Cytoplasm</keyword>
<dbReference type="PANTHER" id="PTHR33867">
    <property type="entry name" value="RIBOSOME MATURATION FACTOR RIMP"/>
    <property type="match status" value="1"/>
</dbReference>
<dbReference type="CDD" id="cd01734">
    <property type="entry name" value="YlxS_C"/>
    <property type="match status" value="1"/>
</dbReference>
<evidence type="ECO:0000259" key="3">
    <source>
        <dbReference type="Pfam" id="PF02576"/>
    </source>
</evidence>
<dbReference type="InterPro" id="IPR003728">
    <property type="entry name" value="Ribosome_maturation_RimP"/>
</dbReference>
<proteinExistence type="inferred from homology"/>
<feature type="domain" description="Ribosome maturation factor RimP N-terminal" evidence="3">
    <location>
        <begin position="7"/>
        <end position="76"/>
    </location>
</feature>
<dbReference type="SUPFAM" id="SSF75420">
    <property type="entry name" value="YhbC-like, N-terminal domain"/>
    <property type="match status" value="1"/>
</dbReference>
<sequence length="144" mass="15991">MLDLHGLVEQAVNQIGYELVDLEMSGRGKLLRLFIDKPGGINIDDCALVSEQISNLLSVEHAVDYDRLEVSSPGLDRVLKKESDFLRFVGNRVQLKLRIPVEGRKNFTGILRGIEQGTVHVESEAGGMNFALSNIDKARLSPEF</sequence>
<evidence type="ECO:0000313" key="5">
    <source>
        <dbReference type="EMBL" id="OIQ81272.1"/>
    </source>
</evidence>
<feature type="domain" description="Ribosome maturation factor RimP C-terminal" evidence="4">
    <location>
        <begin position="79"/>
        <end position="144"/>
    </location>
</feature>
<dbReference type="PANTHER" id="PTHR33867:SF1">
    <property type="entry name" value="RIBOSOME MATURATION FACTOR RIMP"/>
    <property type="match status" value="1"/>
</dbReference>
<dbReference type="Pfam" id="PF02576">
    <property type="entry name" value="RimP_N"/>
    <property type="match status" value="1"/>
</dbReference>
<dbReference type="Gene3D" id="3.30.300.70">
    <property type="entry name" value="RimP-like superfamily, N-terminal"/>
    <property type="match status" value="1"/>
</dbReference>
<dbReference type="AlphaFoldDB" id="A0A1J5QCY2"/>
<dbReference type="GO" id="GO:0006412">
    <property type="term" value="P:translation"/>
    <property type="evidence" value="ECO:0007669"/>
    <property type="project" value="TreeGrafter"/>
</dbReference>
<gene>
    <name evidence="5" type="primary">rimP_11</name>
    <name evidence="5" type="ORF">GALL_369560</name>
</gene>
<protein>
    <submittedName>
        <fullName evidence="5">Ribosome maturation factor RimP</fullName>
    </submittedName>
</protein>
<evidence type="ECO:0000256" key="1">
    <source>
        <dbReference type="ARBA" id="ARBA00022490"/>
    </source>
</evidence>